<proteinExistence type="predicted"/>
<gene>
    <name evidence="1" type="ORF">DPMN_168211</name>
</gene>
<dbReference type="AlphaFoldDB" id="A0A9D4F1C4"/>
<accession>A0A9D4F1C4</accession>
<sequence length="94" mass="10799">MLMASVPRYIAKHLLLKKAVDIIHEDGEEIFKAHQEELLVTRDEFQSEIRRGRTKWTGQGNPKADLQEALNSMNEHIYPGIFAKLKALRTSPMP</sequence>
<protein>
    <submittedName>
        <fullName evidence="1">Uncharacterized protein</fullName>
    </submittedName>
</protein>
<evidence type="ECO:0000313" key="1">
    <source>
        <dbReference type="EMBL" id="KAH3790017.1"/>
    </source>
</evidence>
<dbReference type="EMBL" id="JAIWYP010000008">
    <property type="protein sequence ID" value="KAH3790017.1"/>
    <property type="molecule type" value="Genomic_DNA"/>
</dbReference>
<evidence type="ECO:0000313" key="2">
    <source>
        <dbReference type="Proteomes" id="UP000828390"/>
    </source>
</evidence>
<name>A0A9D4F1C4_DREPO</name>
<reference evidence="1" key="2">
    <citation type="submission" date="2020-11" db="EMBL/GenBank/DDBJ databases">
        <authorList>
            <person name="McCartney M.A."/>
            <person name="Auch B."/>
            <person name="Kono T."/>
            <person name="Mallez S."/>
            <person name="Becker A."/>
            <person name="Gohl D.M."/>
            <person name="Silverstein K.A.T."/>
            <person name="Koren S."/>
            <person name="Bechman K.B."/>
            <person name="Herman A."/>
            <person name="Abrahante J.E."/>
            <person name="Garbe J."/>
        </authorList>
    </citation>
    <scope>NUCLEOTIDE SEQUENCE</scope>
    <source>
        <strain evidence="1">Duluth1</strain>
        <tissue evidence="1">Whole animal</tissue>
    </source>
</reference>
<dbReference type="Proteomes" id="UP000828390">
    <property type="component" value="Unassembled WGS sequence"/>
</dbReference>
<organism evidence="1 2">
    <name type="scientific">Dreissena polymorpha</name>
    <name type="common">Zebra mussel</name>
    <name type="synonym">Mytilus polymorpha</name>
    <dbReference type="NCBI Taxonomy" id="45954"/>
    <lineage>
        <taxon>Eukaryota</taxon>
        <taxon>Metazoa</taxon>
        <taxon>Spiralia</taxon>
        <taxon>Lophotrochozoa</taxon>
        <taxon>Mollusca</taxon>
        <taxon>Bivalvia</taxon>
        <taxon>Autobranchia</taxon>
        <taxon>Heteroconchia</taxon>
        <taxon>Euheterodonta</taxon>
        <taxon>Imparidentia</taxon>
        <taxon>Neoheterodontei</taxon>
        <taxon>Myida</taxon>
        <taxon>Dreissenoidea</taxon>
        <taxon>Dreissenidae</taxon>
        <taxon>Dreissena</taxon>
    </lineage>
</organism>
<comment type="caution">
    <text evidence="1">The sequence shown here is derived from an EMBL/GenBank/DDBJ whole genome shotgun (WGS) entry which is preliminary data.</text>
</comment>
<reference evidence="1" key="1">
    <citation type="journal article" date="2019" name="bioRxiv">
        <title>The Genome of the Zebra Mussel, Dreissena polymorpha: A Resource for Invasive Species Research.</title>
        <authorList>
            <person name="McCartney M.A."/>
            <person name="Auch B."/>
            <person name="Kono T."/>
            <person name="Mallez S."/>
            <person name="Zhang Y."/>
            <person name="Obille A."/>
            <person name="Becker A."/>
            <person name="Abrahante J.E."/>
            <person name="Garbe J."/>
            <person name="Badalamenti J.P."/>
            <person name="Herman A."/>
            <person name="Mangelson H."/>
            <person name="Liachko I."/>
            <person name="Sullivan S."/>
            <person name="Sone E.D."/>
            <person name="Koren S."/>
            <person name="Silverstein K.A.T."/>
            <person name="Beckman K.B."/>
            <person name="Gohl D.M."/>
        </authorList>
    </citation>
    <scope>NUCLEOTIDE SEQUENCE</scope>
    <source>
        <strain evidence="1">Duluth1</strain>
        <tissue evidence="1">Whole animal</tissue>
    </source>
</reference>
<keyword evidence="2" id="KW-1185">Reference proteome</keyword>